<accession>A0A9B7I0P2</accession>
<dbReference type="SUPFAM" id="SSF46689">
    <property type="entry name" value="Homeodomain-like"/>
    <property type="match status" value="1"/>
</dbReference>
<dbReference type="RefSeq" id="XP_020723299.2">
    <property type="nucleotide sequence ID" value="XM_020867640.2"/>
</dbReference>
<name>A0A9B7I0P2_BOMTE</name>
<dbReference type="GO" id="GO:0070898">
    <property type="term" value="P:RNA polymerase III preinitiation complex assembly"/>
    <property type="evidence" value="ECO:0007669"/>
    <property type="project" value="TreeGrafter"/>
</dbReference>
<comment type="subcellular location">
    <subcellularLocation>
        <location evidence="1">Nucleus</location>
    </subcellularLocation>
</comment>
<dbReference type="GeneID" id="100649753"/>
<organism evidence="4 5">
    <name type="scientific">Bombus terrestris</name>
    <name type="common">Buff-tailed bumblebee</name>
    <name type="synonym">Apis terrestris</name>
    <dbReference type="NCBI Taxonomy" id="30195"/>
    <lineage>
        <taxon>Eukaryota</taxon>
        <taxon>Metazoa</taxon>
        <taxon>Ecdysozoa</taxon>
        <taxon>Arthropoda</taxon>
        <taxon>Hexapoda</taxon>
        <taxon>Insecta</taxon>
        <taxon>Pterygota</taxon>
        <taxon>Neoptera</taxon>
        <taxon>Endopterygota</taxon>
        <taxon>Hymenoptera</taxon>
        <taxon>Apocrita</taxon>
        <taxon>Aculeata</taxon>
        <taxon>Apoidea</taxon>
        <taxon>Anthophila</taxon>
        <taxon>Apidae</taxon>
        <taxon>Bombus</taxon>
        <taxon>Bombus</taxon>
    </lineage>
</organism>
<dbReference type="PANTHER" id="PTHR22929:SF0">
    <property type="entry name" value="TRANSCRIPTION FACTOR TFIIIB COMPONENT B'' HOMOLOG"/>
    <property type="match status" value="1"/>
</dbReference>
<evidence type="ECO:0000256" key="2">
    <source>
        <dbReference type="SAM" id="MobiDB-lite"/>
    </source>
</evidence>
<keyword evidence="4" id="KW-1185">Reference proteome</keyword>
<feature type="compositionally biased region" description="Acidic residues" evidence="2">
    <location>
        <begin position="278"/>
        <end position="291"/>
    </location>
</feature>
<dbReference type="RefSeq" id="XP_048270650.1">
    <property type="nucleotide sequence ID" value="XM_048414693.1"/>
</dbReference>
<evidence type="ECO:0000313" key="6">
    <source>
        <dbReference type="RefSeq" id="XP_048270650.1"/>
    </source>
</evidence>
<dbReference type="RefSeq" id="XP_048270651.1">
    <property type="nucleotide sequence ID" value="XM_048414694.1"/>
</dbReference>
<dbReference type="PANTHER" id="PTHR22929">
    <property type="entry name" value="RNA POLYMERASE III TRANSCRIPTION INITIATION FACTOR B"/>
    <property type="match status" value="1"/>
</dbReference>
<feature type="compositionally biased region" description="Basic residues" evidence="2">
    <location>
        <begin position="437"/>
        <end position="457"/>
    </location>
</feature>
<feature type="region of interest" description="Disordered" evidence="2">
    <location>
        <begin position="437"/>
        <end position="494"/>
    </location>
</feature>
<feature type="region of interest" description="Disordered" evidence="2">
    <location>
        <begin position="261"/>
        <end position="297"/>
    </location>
</feature>
<dbReference type="Pfam" id="PF15963">
    <property type="entry name" value="Myb_DNA-bind_7"/>
    <property type="match status" value="1"/>
</dbReference>
<feature type="compositionally biased region" description="Polar residues" evidence="2">
    <location>
        <begin position="155"/>
        <end position="165"/>
    </location>
</feature>
<evidence type="ECO:0000313" key="5">
    <source>
        <dbReference type="RefSeq" id="XP_020723299.2"/>
    </source>
</evidence>
<evidence type="ECO:0000313" key="4">
    <source>
        <dbReference type="Proteomes" id="UP000835206"/>
    </source>
</evidence>
<dbReference type="Proteomes" id="UP000835206">
    <property type="component" value="Chromosome 3"/>
</dbReference>
<gene>
    <name evidence="5 6 7" type="primary">LOC100649753</name>
</gene>
<evidence type="ECO:0000259" key="3">
    <source>
        <dbReference type="Pfam" id="PF15963"/>
    </source>
</evidence>
<dbReference type="CTD" id="55814"/>
<proteinExistence type="predicted"/>
<protein>
    <submittedName>
        <fullName evidence="5 6">Transcription factor TFIIIB component B''</fullName>
    </submittedName>
</protein>
<dbReference type="GO" id="GO:0000126">
    <property type="term" value="C:transcription factor TFIIIB complex"/>
    <property type="evidence" value="ECO:0007669"/>
    <property type="project" value="TreeGrafter"/>
</dbReference>
<dbReference type="GO" id="GO:0001156">
    <property type="term" value="F:TFIIIC-class transcription factor complex binding"/>
    <property type="evidence" value="ECO:0007669"/>
    <property type="project" value="TreeGrafter"/>
</dbReference>
<dbReference type="KEGG" id="bter:100649753"/>
<feature type="compositionally biased region" description="Acidic residues" evidence="2">
    <location>
        <begin position="466"/>
        <end position="486"/>
    </location>
</feature>
<feature type="region of interest" description="Disordered" evidence="2">
    <location>
        <begin position="135"/>
        <end position="172"/>
    </location>
</feature>
<evidence type="ECO:0000256" key="1">
    <source>
        <dbReference type="ARBA" id="ARBA00004123"/>
    </source>
</evidence>
<dbReference type="InterPro" id="IPR039467">
    <property type="entry name" value="TFIIIB_B''_Myb"/>
</dbReference>
<dbReference type="GO" id="GO:0005634">
    <property type="term" value="C:nucleus"/>
    <property type="evidence" value="ECO:0007669"/>
    <property type="project" value="UniProtKB-SubCell"/>
</dbReference>
<sequence length="661" mass="75980">MKRARIKAMVTVPTRRKPTQDVSINEDPNSIEHNEKNKDISNDICITSQQIPKDVFQETQIQDDTKDVDDTKKFIHQIQEVGDQKENEELHVDNQCSEYKDDSTKNFEKSMKEIVHSPEVLNTTQINSPIKLTQNRTGFMKPTPKFDNSNRIRRNSIQGSGASTSESEDDSRRLSCTIANHTRNDLTQSTNNTKDAVTNNIKNSLITSKVGQKRRILVSESARKLAEARREFHLKHENKTPDRSKLTMYDLIYYNPVTNPMKKSKDSAISTRRVSECQSEEFQEEENEDDPSSAMPVPQVKVGPNGELIIDEQSLVIEQTNAKKSRKVLAKEAIIDDDNNGSGFYKKRQKSKEWSARETLNFYRALNTIGTDFLLMQSLFPNRTRQEMKIKFKKEEKVNRHLVEKALAYHQEFDTEMLEKSLAAFETSEKELLSIKEKRKQQRMKKNKKSRKRRISKLARSIGIESETDSEEGEEGEDEGEEEEEGEKEKCSLDSMVYKENTKSNGKYQQTLNKTNKKLYKRPRDEEKLLTERDDIESLSSCNDVDSDTEVYRVRPTRSGRLPKVKKLQGPDINTFDNERLNYCSNDHEITISSENDAKVTEDLIFDSINSEIHHIDPLKTVIPNIGDVEPGSLVILSKESLEEPGKSVLQVYMVSSDVHP</sequence>
<feature type="compositionally biased region" description="Basic and acidic residues" evidence="2">
    <location>
        <begin position="30"/>
        <end position="41"/>
    </location>
</feature>
<dbReference type="InterPro" id="IPR009057">
    <property type="entry name" value="Homeodomain-like_sf"/>
</dbReference>
<reference evidence="5 6" key="1">
    <citation type="submission" date="2025-04" db="UniProtKB">
        <authorList>
            <consortium name="RefSeq"/>
        </authorList>
    </citation>
    <scope>IDENTIFICATION</scope>
</reference>
<dbReference type="AlphaFoldDB" id="A0A9B7I0P2"/>
<evidence type="ECO:0000313" key="7">
    <source>
        <dbReference type="RefSeq" id="XP_048270651.1"/>
    </source>
</evidence>
<feature type="domain" description="Transcription factor TFIIIB component B'' Myb" evidence="3">
    <location>
        <begin position="345"/>
        <end position="428"/>
    </location>
</feature>
<dbReference type="OrthoDB" id="272624at2759"/>
<feature type="region of interest" description="Disordered" evidence="2">
    <location>
        <begin position="14"/>
        <end position="41"/>
    </location>
</feature>